<dbReference type="Pfam" id="PF04339">
    <property type="entry name" value="FemAB_like"/>
    <property type="match status" value="1"/>
</dbReference>
<proteinExistence type="predicted"/>
<evidence type="ECO:0008006" key="3">
    <source>
        <dbReference type="Google" id="ProtNLM"/>
    </source>
</evidence>
<dbReference type="PANTHER" id="PTHR47017">
    <property type="entry name" value="ACYL-COA"/>
    <property type="match status" value="1"/>
</dbReference>
<dbReference type="PANTHER" id="PTHR47017:SF1">
    <property type="entry name" value="ACYL-COA"/>
    <property type="match status" value="1"/>
</dbReference>
<protein>
    <recommendedName>
        <fullName evidence="3">N-acetyltransferase</fullName>
    </recommendedName>
</protein>
<dbReference type="RefSeq" id="WP_189538839.1">
    <property type="nucleotide sequence ID" value="NZ_BMZD01000001.1"/>
</dbReference>
<gene>
    <name evidence="1" type="ORF">GCM10011617_05330</name>
</gene>
<accession>A0A918VCH4</accession>
<comment type="caution">
    <text evidence="1">The sequence shown here is derived from an EMBL/GenBank/DDBJ whole genome shotgun (WGS) entry which is preliminary data.</text>
</comment>
<dbReference type="SUPFAM" id="SSF55729">
    <property type="entry name" value="Acyl-CoA N-acyltransferases (Nat)"/>
    <property type="match status" value="1"/>
</dbReference>
<dbReference type="Proteomes" id="UP000634139">
    <property type="component" value="Unassembled WGS sequence"/>
</dbReference>
<dbReference type="AlphaFoldDB" id="A0A918VCH4"/>
<sequence length="377" mass="41578">MSEGEYTCRAASSVGALPADQWDALTAGNPFLSHAFLSALEESGSVGPGTGWHPAPLVLERADGTLAGALPAYLKDHSQGEYVFDHAWADAWHRAGGNYYPKLQIAAPFTPATGPRILAASPDLARPLLRAAEAVCQQNDLSSAHATFIVPEQLPLFEAAGWLLRSDIQFHWENRGYASFDDFLGALSSRKRKDIRKERAAAQDGVEIRHLTGSDLTEEHWDAFWVFYQDTGARKWGRPYLTRAAFSLIGQWMADRVLLVMAYLGDRPIAGALNFIGPDALYGRYWGAVVDKPFLHFELCYYQAIDAAIARGLARVEAGAQGGHKLARGYEPVQTWSAHYIAHPGFRSAVADFLERERTGIAQDQLYLGERTPFRKG</sequence>
<keyword evidence="2" id="KW-1185">Reference proteome</keyword>
<evidence type="ECO:0000313" key="2">
    <source>
        <dbReference type="Proteomes" id="UP000634139"/>
    </source>
</evidence>
<reference evidence="1" key="1">
    <citation type="journal article" date="2014" name="Int. J. Syst. Evol. Microbiol.">
        <title>Complete genome sequence of Corynebacterium casei LMG S-19264T (=DSM 44701T), isolated from a smear-ripened cheese.</title>
        <authorList>
            <consortium name="US DOE Joint Genome Institute (JGI-PGF)"/>
            <person name="Walter F."/>
            <person name="Albersmeier A."/>
            <person name="Kalinowski J."/>
            <person name="Ruckert C."/>
        </authorList>
    </citation>
    <scope>NUCLEOTIDE SEQUENCE</scope>
    <source>
        <strain evidence="1">KCTC 32422</strain>
    </source>
</reference>
<name>A0A918VCH4_9SPHN</name>
<dbReference type="Gene3D" id="3.40.630.30">
    <property type="match status" value="1"/>
</dbReference>
<dbReference type="InterPro" id="IPR007434">
    <property type="entry name" value="FemAB-like"/>
</dbReference>
<reference evidence="1" key="2">
    <citation type="submission" date="2020-09" db="EMBL/GenBank/DDBJ databases">
        <authorList>
            <person name="Sun Q."/>
            <person name="Kim S."/>
        </authorList>
    </citation>
    <scope>NUCLEOTIDE SEQUENCE</scope>
    <source>
        <strain evidence="1">KCTC 32422</strain>
    </source>
</reference>
<organism evidence="1 2">
    <name type="scientific">Novosphingobium arvoryzae</name>
    <dbReference type="NCBI Taxonomy" id="1256514"/>
    <lineage>
        <taxon>Bacteria</taxon>
        <taxon>Pseudomonadati</taxon>
        <taxon>Pseudomonadota</taxon>
        <taxon>Alphaproteobacteria</taxon>
        <taxon>Sphingomonadales</taxon>
        <taxon>Sphingomonadaceae</taxon>
        <taxon>Novosphingobium</taxon>
    </lineage>
</organism>
<dbReference type="EMBL" id="BMZD01000001">
    <property type="protein sequence ID" value="GGZ89179.1"/>
    <property type="molecule type" value="Genomic_DNA"/>
</dbReference>
<evidence type="ECO:0000313" key="1">
    <source>
        <dbReference type="EMBL" id="GGZ89179.1"/>
    </source>
</evidence>
<dbReference type="InterPro" id="IPR016181">
    <property type="entry name" value="Acyl_CoA_acyltransferase"/>
</dbReference>